<dbReference type="RefSeq" id="WP_137245878.1">
    <property type="nucleotide sequence ID" value="NZ_SZQA01000003.1"/>
</dbReference>
<comment type="caution">
    <text evidence="2">The sequence shown here is derived from an EMBL/GenBank/DDBJ whole genome shotgun (WGS) entry which is preliminary data.</text>
</comment>
<gene>
    <name evidence="2" type="ORF">FDA94_05215</name>
</gene>
<evidence type="ECO:0000313" key="3">
    <source>
        <dbReference type="Proteomes" id="UP000308705"/>
    </source>
</evidence>
<evidence type="ECO:0000313" key="2">
    <source>
        <dbReference type="EMBL" id="TKK90405.1"/>
    </source>
</evidence>
<evidence type="ECO:0000256" key="1">
    <source>
        <dbReference type="SAM" id="MobiDB-lite"/>
    </source>
</evidence>
<sequence length="310" mass="34756">MAEVLRRINFEDAVEYGQFYVGDFGRHLDDSAVSHPHLRVSNHLGIECDITHGQADVRVEVWDAEPPSADAPWVLTWEIAYLTGSGIVSVGGESWPDLLLLGPSYFLYGLRAYRVPSVWGRSHEFYEDPQTEHVLLRFWPIRDVFDPALHARPEGTTTAPRPSAYVPATDWPTLRHQPDLPEPDTADDPDNEDWEAVTLRRARARIAKQLNPDAAPTFTILRRHTEDPRSPWGVDNVGATCRARLWRPAGEDDPGVLGVDRRIESEDGSRDEVLVSAIVTVLDEDGELLTVRDATETEAARVLAVERAWG</sequence>
<organism evidence="2 3">
    <name type="scientific">Herbidospora galbida</name>
    <dbReference type="NCBI Taxonomy" id="2575442"/>
    <lineage>
        <taxon>Bacteria</taxon>
        <taxon>Bacillati</taxon>
        <taxon>Actinomycetota</taxon>
        <taxon>Actinomycetes</taxon>
        <taxon>Streptosporangiales</taxon>
        <taxon>Streptosporangiaceae</taxon>
        <taxon>Herbidospora</taxon>
    </lineage>
</organism>
<feature type="compositionally biased region" description="Acidic residues" evidence="1">
    <location>
        <begin position="181"/>
        <end position="191"/>
    </location>
</feature>
<dbReference type="Proteomes" id="UP000308705">
    <property type="component" value="Unassembled WGS sequence"/>
</dbReference>
<feature type="region of interest" description="Disordered" evidence="1">
    <location>
        <begin position="151"/>
        <end position="191"/>
    </location>
</feature>
<reference evidence="2 3" key="1">
    <citation type="submission" date="2019-04" db="EMBL/GenBank/DDBJ databases">
        <title>Herbidospora sp. NEAU-GS14.nov., a novel actinomycete isolated from soil.</title>
        <authorList>
            <person name="Han L."/>
        </authorList>
    </citation>
    <scope>NUCLEOTIDE SEQUENCE [LARGE SCALE GENOMIC DNA]</scope>
    <source>
        <strain evidence="2 3">NEAU-GS14</strain>
    </source>
</reference>
<name>A0A4U3MLJ8_9ACTN</name>
<dbReference type="OrthoDB" id="3515362at2"/>
<dbReference type="EMBL" id="SZQA01000003">
    <property type="protein sequence ID" value="TKK90405.1"/>
    <property type="molecule type" value="Genomic_DNA"/>
</dbReference>
<protein>
    <submittedName>
        <fullName evidence="2">Uncharacterized protein</fullName>
    </submittedName>
</protein>
<accession>A0A4U3MLJ8</accession>
<keyword evidence="3" id="KW-1185">Reference proteome</keyword>
<proteinExistence type="predicted"/>
<dbReference type="AlphaFoldDB" id="A0A4U3MLJ8"/>